<dbReference type="InterPro" id="IPR005797">
    <property type="entry name" value="Cyt_b/b6_N"/>
</dbReference>
<dbReference type="Pfam" id="PF00033">
    <property type="entry name" value="Cytochrome_B"/>
    <property type="match status" value="1"/>
</dbReference>
<keyword evidence="12 20" id="KW-1133">Transmembrane helix</keyword>
<dbReference type="InterPro" id="IPR005798">
    <property type="entry name" value="Cyt_b/b6_C"/>
</dbReference>
<dbReference type="Gene3D" id="1.20.810.10">
    <property type="entry name" value="Cytochrome Bc1 Complex, Chain C"/>
    <property type="match status" value="1"/>
</dbReference>
<keyword evidence="10" id="KW-0999">Mitochondrion inner membrane</keyword>
<evidence type="ECO:0000256" key="7">
    <source>
        <dbReference type="ARBA" id="ARBA00022660"/>
    </source>
</evidence>
<evidence type="ECO:0000256" key="6">
    <source>
        <dbReference type="ARBA" id="ARBA00022617"/>
    </source>
</evidence>
<evidence type="ECO:0000256" key="4">
    <source>
        <dbReference type="ARBA" id="ARBA00013531"/>
    </source>
</evidence>
<reference evidence="24" key="2">
    <citation type="journal article" date="2021" name="Cladistics">
        <title>Similar pattern, different paths: tracing the biogeographical history of Megaloptera (Insecta: Neuropterida) using mitochondrial phylogenomics.</title>
        <authorList>
            <person name="Jiang Y."/>
            <person name="Yue L."/>
            <person name="Yang F."/>
            <person name="Gillung J.P."/>
            <person name="Winterton S.L."/>
            <person name="Price B.W."/>
            <person name="Contreras-Ramos A."/>
            <person name="Hayashi F."/>
            <person name="Aspoeck U."/>
            <person name="Aspoeck H."/>
            <person name="Yeates D.K."/>
            <person name="Yang D."/>
            <person name="Liu X."/>
        </authorList>
    </citation>
    <scope>NUCLEOTIDE SEQUENCE</scope>
    <source>
        <strain evidence="24">C431</strain>
    </source>
</reference>
<feature type="transmembrane region" description="Helical" evidence="20">
    <location>
        <begin position="230"/>
        <end position="251"/>
    </location>
</feature>
<dbReference type="InterPro" id="IPR048259">
    <property type="entry name" value="Cytochrome_b_N_euk/bac"/>
</dbReference>
<reference evidence="23" key="1">
    <citation type="journal article" date="2008" name="Mol. Biol. Rep.">
        <title>The mitochondrial genome of Protohermes concolorus Yang et Yang 1988 (Insecta: Megaloptera: Corydalidae).</title>
        <authorList>
            <person name="Hua J."/>
            <person name="Li M."/>
            <person name="Dong P."/>
            <person name="Xie Q."/>
            <person name="Bu W."/>
        </authorList>
    </citation>
    <scope>NUCLEOTIDE SEQUENCE</scope>
</reference>
<dbReference type="GeneID" id="7012368"/>
<feature type="transmembrane region" description="Helical" evidence="20">
    <location>
        <begin position="347"/>
        <end position="372"/>
    </location>
</feature>
<evidence type="ECO:0000256" key="8">
    <source>
        <dbReference type="ARBA" id="ARBA00022692"/>
    </source>
</evidence>
<keyword evidence="16 20" id="KW-0472">Membrane</keyword>
<dbReference type="InterPro" id="IPR016174">
    <property type="entry name" value="Di-haem_cyt_TM"/>
</dbReference>
<evidence type="ECO:0000259" key="22">
    <source>
        <dbReference type="PROSITE" id="PS51003"/>
    </source>
</evidence>
<feature type="transmembrane region" description="Helical" evidence="20">
    <location>
        <begin position="111"/>
        <end position="134"/>
    </location>
</feature>
<evidence type="ECO:0000256" key="2">
    <source>
        <dbReference type="ARBA" id="ARBA00004448"/>
    </source>
</evidence>
<feature type="transmembrane region" description="Helical" evidence="20">
    <location>
        <begin position="179"/>
        <end position="201"/>
    </location>
</feature>
<comment type="subunit">
    <text evidence="3">The main subunits of complex b-c1 are: cytochrome b, cytochrome c1 and the Rieske protein.</text>
</comment>
<feature type="domain" description="Cytochrome b/b6 C-terminal region profile" evidence="22">
    <location>
        <begin position="211"/>
        <end position="378"/>
    </location>
</feature>
<dbReference type="InterPro" id="IPR048260">
    <property type="entry name" value="Cytochrome_b_C_euk/bac"/>
</dbReference>
<dbReference type="GO" id="GO:0005743">
    <property type="term" value="C:mitochondrial inner membrane"/>
    <property type="evidence" value="ECO:0007669"/>
    <property type="project" value="UniProtKB-SubCell"/>
</dbReference>
<dbReference type="SUPFAM" id="SSF81342">
    <property type="entry name" value="Transmembrane di-heme cytochromes"/>
    <property type="match status" value="1"/>
</dbReference>
<dbReference type="GO" id="GO:0046872">
    <property type="term" value="F:metal ion binding"/>
    <property type="evidence" value="ECO:0007669"/>
    <property type="project" value="UniProtKB-UniRule"/>
</dbReference>
<dbReference type="CDD" id="cd00290">
    <property type="entry name" value="cytochrome_b_C"/>
    <property type="match status" value="1"/>
</dbReference>
<feature type="transmembrane region" description="Helical" evidence="20">
    <location>
        <begin position="78"/>
        <end position="99"/>
    </location>
</feature>
<comment type="cofactor">
    <cofactor evidence="19">
        <name>heme</name>
        <dbReference type="ChEBI" id="CHEBI:30413"/>
    </cofactor>
    <text evidence="19">Binds 2 heme groups non-covalently.</text>
</comment>
<dbReference type="InterPro" id="IPR027387">
    <property type="entry name" value="Cytb/b6-like_sf"/>
</dbReference>
<feature type="transmembrane region" description="Helical" evidence="20">
    <location>
        <begin position="289"/>
        <end position="308"/>
    </location>
</feature>
<feature type="binding site" description="axial binding residue" evidence="19">
    <location>
        <position position="98"/>
    </location>
    <ligand>
        <name>heme b</name>
        <dbReference type="ChEBI" id="CHEBI:60344"/>
        <label>b566</label>
    </ligand>
    <ligandPart>
        <name>Fe</name>
        <dbReference type="ChEBI" id="CHEBI:18248"/>
    </ligandPart>
</feature>
<dbReference type="EMBL" id="MW642276">
    <property type="protein sequence ID" value="UFZ12954.1"/>
    <property type="molecule type" value="Genomic_DNA"/>
</dbReference>
<evidence type="ECO:0000259" key="21">
    <source>
        <dbReference type="PROSITE" id="PS51002"/>
    </source>
</evidence>
<dbReference type="PROSITE" id="PS51002">
    <property type="entry name" value="CYTB_NTER"/>
    <property type="match status" value="1"/>
</dbReference>
<dbReference type="PANTHER" id="PTHR19271:SF16">
    <property type="entry name" value="CYTOCHROME B"/>
    <property type="match status" value="1"/>
</dbReference>
<comment type="cofactor">
    <cofactor evidence="20">
        <name>heme b</name>
        <dbReference type="ChEBI" id="CHEBI:60344"/>
    </cofactor>
    <text evidence="20">Binds 2 heme groups non-covalently.</text>
</comment>
<comment type="function">
    <text evidence="1 20">Component of the ubiquinol-cytochrome c reductase complex (complex III or cytochrome b-c1 complex) that is part of the mitochondrial respiratory chain. The b-c1 complex mediates electron transfer from ubiquinol to cytochrome c. Contributes to the generation of a proton gradient across the mitochondrial membrane that is then used for ATP synthesis.</text>
</comment>
<evidence type="ECO:0000256" key="19">
    <source>
        <dbReference type="PIRSR" id="PIRSR038885-2"/>
    </source>
</evidence>
<feature type="binding site" evidence="18">
    <location>
        <position position="202"/>
    </location>
    <ligand>
        <name>a ubiquinone</name>
        <dbReference type="ChEBI" id="CHEBI:16389"/>
    </ligand>
</feature>
<evidence type="ECO:0000256" key="1">
    <source>
        <dbReference type="ARBA" id="ARBA00002566"/>
    </source>
</evidence>
<evidence type="ECO:0000256" key="12">
    <source>
        <dbReference type="ARBA" id="ARBA00022989"/>
    </source>
</evidence>
<dbReference type="GO" id="GO:0008121">
    <property type="term" value="F:quinol-cytochrome-c reductase activity"/>
    <property type="evidence" value="ECO:0007669"/>
    <property type="project" value="InterPro"/>
</dbReference>
<sequence>MNKPLRLTHPLIKIANASLIDLPTPSNISAWWNFGSLLGLCLIIQVLTGLFLAMHYTANIEMAFSSIAHICRDVNYGWFLRTLHANGASFFFICIYFHIGRGLYYGSYKYIYTWMIGVLLLFAVMGTAFMGYVLPWGQMSFWGATVITNLLSAIPYLGTMLVQWVWGGFAVDNATLTRFFTFHFILPFIVMALTMIHLLFLHQTGSNNPLGINSNFDKIPFHPYFSFKDLIGFLILLMTLILLTLMNPYLLGDPDNFIPANPLVTPVHIQPEWYFLFAYAILRSIPNKLGGVIALVMSIAVLFFMPLIKSNFQGIQFYPINQIFYWFMVILLILLTWIGARPVEDPYILTGQILTILYFLYFIINPMILSLWDNLLKN</sequence>
<dbReference type="FunFam" id="1.20.810.10:FF:000002">
    <property type="entry name" value="Cytochrome b"/>
    <property type="match status" value="1"/>
</dbReference>
<evidence type="ECO:0000313" key="23">
    <source>
        <dbReference type="EMBL" id="ACA51955.1"/>
    </source>
</evidence>
<dbReference type="CTD" id="4519"/>
<evidence type="ECO:0000256" key="20">
    <source>
        <dbReference type="RuleBase" id="RU362117"/>
    </source>
</evidence>
<dbReference type="PIRSF" id="PIRSF038885">
    <property type="entry name" value="COB"/>
    <property type="match status" value="1"/>
</dbReference>
<feature type="transmembrane region" description="Helical" evidence="20">
    <location>
        <begin position="31"/>
        <end position="57"/>
    </location>
</feature>
<keyword evidence="13 19" id="KW-0408">Iron</keyword>
<feature type="domain" description="Cytochrome b/b6 N-terminal region profile" evidence="21">
    <location>
        <begin position="1"/>
        <end position="210"/>
    </location>
</feature>
<evidence type="ECO:0000256" key="5">
    <source>
        <dbReference type="ARBA" id="ARBA00022448"/>
    </source>
</evidence>
<keyword evidence="11 20" id="KW-0249">Electron transport</keyword>
<keyword evidence="15 20" id="KW-0496">Mitochondrion</keyword>
<evidence type="ECO:0000256" key="17">
    <source>
        <dbReference type="ARBA" id="ARBA00061233"/>
    </source>
</evidence>
<organism evidence="23">
    <name type="scientific">Protohermes concolorus</name>
    <dbReference type="NCBI Taxonomy" id="508445"/>
    <lineage>
        <taxon>Eukaryota</taxon>
        <taxon>Metazoa</taxon>
        <taxon>Ecdysozoa</taxon>
        <taxon>Arthropoda</taxon>
        <taxon>Hexapoda</taxon>
        <taxon>Insecta</taxon>
        <taxon>Pterygota</taxon>
        <taxon>Neoptera</taxon>
        <taxon>Endopterygota</taxon>
        <taxon>Megaloptera</taxon>
        <taxon>Corydalidae</taxon>
        <taxon>Corydalinae</taxon>
        <taxon>Protohermes</taxon>
    </lineage>
</organism>
<dbReference type="InterPro" id="IPR030689">
    <property type="entry name" value="Cytochrome_b"/>
</dbReference>
<keyword evidence="14" id="KW-0830">Ubiquinone</keyword>
<feature type="binding site" description="axial binding residue" evidence="19">
    <location>
        <position position="197"/>
    </location>
    <ligand>
        <name>heme b</name>
        <dbReference type="ChEBI" id="CHEBI:60344"/>
        <label>b566</label>
    </ligand>
    <ligandPart>
        <name>Fe</name>
        <dbReference type="ChEBI" id="CHEBI:18248"/>
    </ligandPart>
</feature>
<keyword evidence="8 20" id="KW-0812">Transmembrane</keyword>
<feature type="transmembrane region" description="Helical" evidence="20">
    <location>
        <begin position="146"/>
        <end position="167"/>
    </location>
</feature>
<dbReference type="GO" id="GO:0045275">
    <property type="term" value="C:respiratory chain complex III"/>
    <property type="evidence" value="ECO:0007669"/>
    <property type="project" value="InterPro"/>
</dbReference>
<dbReference type="InterPro" id="IPR036150">
    <property type="entry name" value="Cyt_b/b6_C_sf"/>
</dbReference>
<evidence type="ECO:0000256" key="15">
    <source>
        <dbReference type="ARBA" id="ARBA00023128"/>
    </source>
</evidence>
<dbReference type="Pfam" id="PF00032">
    <property type="entry name" value="Cytochrom_B_C"/>
    <property type="match status" value="1"/>
</dbReference>
<evidence type="ECO:0000256" key="10">
    <source>
        <dbReference type="ARBA" id="ARBA00022792"/>
    </source>
</evidence>
<evidence type="ECO:0000256" key="13">
    <source>
        <dbReference type="ARBA" id="ARBA00023004"/>
    </source>
</evidence>
<evidence type="ECO:0000256" key="16">
    <source>
        <dbReference type="ARBA" id="ARBA00023136"/>
    </source>
</evidence>
<evidence type="ECO:0000256" key="3">
    <source>
        <dbReference type="ARBA" id="ARBA00011649"/>
    </source>
</evidence>
<dbReference type="EMBL" id="EU526394">
    <property type="protein sequence ID" value="ACA51955.1"/>
    <property type="molecule type" value="Genomic_DNA"/>
</dbReference>
<dbReference type="GO" id="GO:0006122">
    <property type="term" value="P:mitochondrial electron transport, ubiquinol to cytochrome c"/>
    <property type="evidence" value="ECO:0007669"/>
    <property type="project" value="TreeGrafter"/>
</dbReference>
<feature type="binding site" description="axial binding residue" evidence="19">
    <location>
        <position position="183"/>
    </location>
    <ligand>
        <name>heme b</name>
        <dbReference type="ChEBI" id="CHEBI:60344"/>
        <label>b562</label>
    </ligand>
    <ligandPart>
        <name>Fe</name>
        <dbReference type="ChEBI" id="CHEBI:18248"/>
    </ligandPart>
</feature>
<dbReference type="AlphaFoldDB" id="B6RZV3"/>
<geneLocation type="mitochondrion" evidence="23"/>
<accession>B6RZV3</accession>
<evidence type="ECO:0000256" key="18">
    <source>
        <dbReference type="PIRSR" id="PIRSR038885-1"/>
    </source>
</evidence>
<comment type="similarity">
    <text evidence="17 20">Belongs to the cytochrome b family.</text>
</comment>
<dbReference type="CDD" id="cd00284">
    <property type="entry name" value="Cytochrome_b_N"/>
    <property type="match status" value="1"/>
</dbReference>
<dbReference type="SUPFAM" id="SSF81648">
    <property type="entry name" value="a domain/subunit of cytochrome bc1 complex (Ubiquinol-cytochrome c reductase)"/>
    <property type="match status" value="1"/>
</dbReference>
<comment type="subcellular location">
    <subcellularLocation>
        <location evidence="2">Mitochondrion inner membrane</location>
        <topology evidence="2">Multi-pass membrane protein</topology>
    </subcellularLocation>
</comment>
<feature type="transmembrane region" description="Helical" evidence="20">
    <location>
        <begin position="323"/>
        <end position="340"/>
    </location>
</feature>
<evidence type="ECO:0000256" key="9">
    <source>
        <dbReference type="ARBA" id="ARBA00022723"/>
    </source>
</evidence>
<dbReference type="PROSITE" id="PS51003">
    <property type="entry name" value="CYTB_CTER"/>
    <property type="match status" value="1"/>
</dbReference>
<evidence type="ECO:0000256" key="14">
    <source>
        <dbReference type="ARBA" id="ARBA00023075"/>
    </source>
</evidence>
<keyword evidence="9 19" id="KW-0479">Metal-binding</keyword>
<gene>
    <name evidence="23" type="primary">CytB</name>
    <name evidence="24" type="synonym">cob</name>
</gene>
<keyword evidence="6 19" id="KW-0349">Heme</keyword>
<keyword evidence="7 20" id="KW-0679">Respiratory chain</keyword>
<proteinExistence type="inferred from homology"/>
<dbReference type="RefSeq" id="YP_002302555.1">
    <property type="nucleotide sequence ID" value="NC_011524.1"/>
</dbReference>
<dbReference type="PANTHER" id="PTHR19271">
    <property type="entry name" value="CYTOCHROME B"/>
    <property type="match status" value="1"/>
</dbReference>
<name>B6RZV3_9NEOP</name>
<protein>
    <recommendedName>
        <fullName evidence="4 20">Cytochrome b</fullName>
    </recommendedName>
</protein>
<evidence type="ECO:0000313" key="24">
    <source>
        <dbReference type="EMBL" id="UFZ12954.1"/>
    </source>
</evidence>
<evidence type="ECO:0000256" key="11">
    <source>
        <dbReference type="ARBA" id="ARBA00022982"/>
    </source>
</evidence>
<keyword evidence="5 20" id="KW-0813">Transport</keyword>
<dbReference type="GO" id="GO:0016491">
    <property type="term" value="F:oxidoreductase activity"/>
    <property type="evidence" value="ECO:0007669"/>
    <property type="project" value="UniProtKB-UniRule"/>
</dbReference>
<feature type="binding site" description="axial binding residue" evidence="19">
    <location>
        <position position="84"/>
    </location>
    <ligand>
        <name>heme b</name>
        <dbReference type="ChEBI" id="CHEBI:60344"/>
        <label>b562</label>
    </ligand>
    <ligandPart>
        <name>Fe</name>
        <dbReference type="ChEBI" id="CHEBI:18248"/>
    </ligandPart>
</feature>